<evidence type="ECO:0000256" key="3">
    <source>
        <dbReference type="ARBA" id="ARBA00023136"/>
    </source>
</evidence>
<dbReference type="GO" id="GO:0022857">
    <property type="term" value="F:transmembrane transporter activity"/>
    <property type="evidence" value="ECO:0007669"/>
    <property type="project" value="InterPro"/>
</dbReference>
<dbReference type="EMBL" id="QNBE01000106">
    <property type="protein sequence ID" value="RKX69100.1"/>
    <property type="molecule type" value="Genomic_DNA"/>
</dbReference>
<sequence>SLKDVITVNIIVFGLGLIALSMLKVFSYLMLFSFVGGISLSPIFISQETILHHTVPNGLRGRIFSSREWMLAGSFALFSLINSLIGNLLEPILWLKMVGIIVVVLTIMNRLFIGRYAQDPHLP</sequence>
<feature type="non-terminal residue" evidence="6">
    <location>
        <position position="1"/>
    </location>
</feature>
<protein>
    <recommendedName>
        <fullName evidence="5">Major facilitator superfamily (MFS) profile domain-containing protein</fullName>
    </recommendedName>
</protein>
<evidence type="ECO:0000256" key="2">
    <source>
        <dbReference type="ARBA" id="ARBA00022989"/>
    </source>
</evidence>
<proteinExistence type="predicted"/>
<accession>A0A660SGJ3</accession>
<keyword evidence="2 4" id="KW-1133">Transmembrane helix</keyword>
<comment type="caution">
    <text evidence="6">The sequence shown here is derived from an EMBL/GenBank/DDBJ whole genome shotgun (WGS) entry which is preliminary data.</text>
</comment>
<dbReference type="InterPro" id="IPR020846">
    <property type="entry name" value="MFS_dom"/>
</dbReference>
<feature type="transmembrane region" description="Helical" evidence="4">
    <location>
        <begin position="92"/>
        <end position="113"/>
    </location>
</feature>
<dbReference type="PROSITE" id="PS50850">
    <property type="entry name" value="MFS"/>
    <property type="match status" value="1"/>
</dbReference>
<evidence type="ECO:0000313" key="7">
    <source>
        <dbReference type="Proteomes" id="UP000268469"/>
    </source>
</evidence>
<feature type="transmembrane region" description="Helical" evidence="4">
    <location>
        <begin position="6"/>
        <end position="31"/>
    </location>
</feature>
<feature type="transmembrane region" description="Helical" evidence="4">
    <location>
        <begin position="69"/>
        <end position="86"/>
    </location>
</feature>
<organism evidence="6 7">
    <name type="scientific">candidate division WOR-3 bacterium</name>
    <dbReference type="NCBI Taxonomy" id="2052148"/>
    <lineage>
        <taxon>Bacteria</taxon>
        <taxon>Bacteria division WOR-3</taxon>
    </lineage>
</organism>
<evidence type="ECO:0000313" key="6">
    <source>
        <dbReference type="EMBL" id="RKX69100.1"/>
    </source>
</evidence>
<reference evidence="6 7" key="1">
    <citation type="submission" date="2018-06" db="EMBL/GenBank/DDBJ databases">
        <title>Extensive metabolic versatility and redundancy in microbially diverse, dynamic hydrothermal sediments.</title>
        <authorList>
            <person name="Dombrowski N."/>
            <person name="Teske A."/>
            <person name="Baker B.J."/>
        </authorList>
    </citation>
    <scope>NUCLEOTIDE SEQUENCE [LARGE SCALE GENOMIC DNA]</scope>
    <source>
        <strain evidence="6">B36_G15</strain>
    </source>
</reference>
<dbReference type="Proteomes" id="UP000268469">
    <property type="component" value="Unassembled WGS sequence"/>
</dbReference>
<evidence type="ECO:0000256" key="1">
    <source>
        <dbReference type="ARBA" id="ARBA00022692"/>
    </source>
</evidence>
<dbReference type="SUPFAM" id="SSF103473">
    <property type="entry name" value="MFS general substrate transporter"/>
    <property type="match status" value="1"/>
</dbReference>
<gene>
    <name evidence="6" type="ORF">DRP53_09175</name>
</gene>
<name>A0A660SGJ3_UNCW3</name>
<dbReference type="AlphaFoldDB" id="A0A660SGJ3"/>
<evidence type="ECO:0000256" key="4">
    <source>
        <dbReference type="SAM" id="Phobius"/>
    </source>
</evidence>
<keyword evidence="3 4" id="KW-0472">Membrane</keyword>
<keyword evidence="1 4" id="KW-0812">Transmembrane</keyword>
<dbReference type="InterPro" id="IPR036259">
    <property type="entry name" value="MFS_trans_sf"/>
</dbReference>
<feature type="domain" description="Major facilitator superfamily (MFS) profile" evidence="5">
    <location>
        <begin position="1"/>
        <end position="123"/>
    </location>
</feature>
<evidence type="ECO:0000259" key="5">
    <source>
        <dbReference type="PROSITE" id="PS50850"/>
    </source>
</evidence>